<evidence type="ECO:0000313" key="6">
    <source>
        <dbReference type="Proteomes" id="UP001152797"/>
    </source>
</evidence>
<feature type="region of interest" description="Disordered" evidence="1">
    <location>
        <begin position="414"/>
        <end position="449"/>
    </location>
</feature>
<gene>
    <name evidence="3" type="ORF">C1SCF055_LOCUS28607</name>
</gene>
<dbReference type="EMBL" id="CAMXCT030003135">
    <property type="protein sequence ID" value="CAL4789979.1"/>
    <property type="molecule type" value="Genomic_DNA"/>
</dbReference>
<feature type="compositionally biased region" description="Low complexity" evidence="1">
    <location>
        <begin position="757"/>
        <end position="773"/>
    </location>
</feature>
<reference evidence="4" key="2">
    <citation type="submission" date="2024-04" db="EMBL/GenBank/DDBJ databases">
        <authorList>
            <person name="Chen Y."/>
            <person name="Shah S."/>
            <person name="Dougan E. K."/>
            <person name="Thang M."/>
            <person name="Chan C."/>
        </authorList>
    </citation>
    <scope>NUCLEOTIDE SEQUENCE [LARGE SCALE GENOMIC DNA]</scope>
</reference>
<feature type="region of interest" description="Disordered" evidence="1">
    <location>
        <begin position="746"/>
        <end position="801"/>
    </location>
</feature>
<keyword evidence="2" id="KW-0472">Membrane</keyword>
<accession>A0A9P1GA05</accession>
<feature type="region of interest" description="Disordered" evidence="1">
    <location>
        <begin position="493"/>
        <end position="538"/>
    </location>
</feature>
<name>A0A9P1GA05_9DINO</name>
<keyword evidence="2" id="KW-0812">Transmembrane</keyword>
<evidence type="ECO:0000313" key="4">
    <source>
        <dbReference type="EMBL" id="CAL1156042.1"/>
    </source>
</evidence>
<sequence length="906" mass="97781">MQPGLVSIFTTGVPRAQSLQMDSTELKKGALDALDALDALTLPGIAGAEVFLSSILCILWSVVFMVTTALVDTQPLGTWIESACGRLLAVGSLGHLVAVDYGVCSALGPLRVFCQLSLPLPVPFEQARGSARLGPRHRCFELALGDIPQWTFAAGVFCGLLIVPLIDILSLIFLGWRRFISWAFAQEQRRGARQSRETSRPLHKVVARAGQLTTGLEGENSRLRDKVRLLREELRNLTLRVIDPVGPYSWSLRESVAREIGALDGEHRGESGRDKIKGLQSQFSLGFRPSMHEAPLAIAGTGLHQPSVDGETLSDPEPRSEVIGPEVALGPRDFVLAQEDGSSDRLCRVGRLVLPESGLVTAIAVADIDGKLLVIVAVPEPVWNRAVAKRILPQRALNKPLLWLETRRAASVQKGLQQTGRSLPKKSLARPLPPPPASKAGKPNGPKVSCSGELLEWSQRLCSQPLAAGISMEHLLEMEAILRGKPRRIEELPRQKVPAKVRKGPLSESEEEEEVDEEGGGALLEGPGGQGDGGGSASNMEKAIVKLTAIASKLAGPKDRSKLEALLDGGSGGASGAESSSGGIRGGGCVHAYQARVSLPTLLWHMMIKFSVLYAVPVEAFPVVWERPEELCAVLHSRTPEAGGGPIRWRKDGEAVQSEPAFDPFCLMDEQPESAWTRAIIAPVPVKDDSRLTVWEPYLGTLDMEIGWCGFPRPVGGAWEKDCSDYESDKLNVTDVEPEPAQPELQISISNGSDGLNGQHGSQHGSQNGKQGQWSRKVKPRPPPMQHLQLDTEGGEGSEDDQLQALRDMEAPQSRTNSSSNMYHRRLSDARGIFHTEDKRPPTPARLGSAGSSRQHSPTDQGAPNWATANIFGRRLSTPVGQAADTNILDGSNTEASAQDDRPFLV</sequence>
<dbReference type="Proteomes" id="UP001152797">
    <property type="component" value="Unassembled WGS sequence"/>
</dbReference>
<evidence type="ECO:0000256" key="1">
    <source>
        <dbReference type="SAM" id="MobiDB-lite"/>
    </source>
</evidence>
<dbReference type="AlphaFoldDB" id="A0A9P1GA05"/>
<feature type="transmembrane region" description="Helical" evidence="2">
    <location>
        <begin position="50"/>
        <end position="71"/>
    </location>
</feature>
<feature type="compositionally biased region" description="Acidic residues" evidence="1">
    <location>
        <begin position="508"/>
        <end position="519"/>
    </location>
</feature>
<protein>
    <submittedName>
        <fullName evidence="5">Reticulocyte-binding protein 2-like a</fullName>
    </submittedName>
</protein>
<feature type="compositionally biased region" description="Polar residues" evidence="1">
    <location>
        <begin position="850"/>
        <end position="862"/>
    </location>
</feature>
<organism evidence="3">
    <name type="scientific">Cladocopium goreaui</name>
    <dbReference type="NCBI Taxonomy" id="2562237"/>
    <lineage>
        <taxon>Eukaryota</taxon>
        <taxon>Sar</taxon>
        <taxon>Alveolata</taxon>
        <taxon>Dinophyceae</taxon>
        <taxon>Suessiales</taxon>
        <taxon>Symbiodiniaceae</taxon>
        <taxon>Cladocopium</taxon>
    </lineage>
</organism>
<feature type="compositionally biased region" description="Gly residues" evidence="1">
    <location>
        <begin position="520"/>
        <end position="536"/>
    </location>
</feature>
<feature type="region of interest" description="Disordered" evidence="1">
    <location>
        <begin position="883"/>
        <end position="906"/>
    </location>
</feature>
<feature type="compositionally biased region" description="Basic and acidic residues" evidence="1">
    <location>
        <begin position="832"/>
        <end position="841"/>
    </location>
</feature>
<reference evidence="3" key="1">
    <citation type="submission" date="2022-10" db="EMBL/GenBank/DDBJ databases">
        <authorList>
            <person name="Chen Y."/>
            <person name="Dougan E. K."/>
            <person name="Chan C."/>
            <person name="Rhodes N."/>
            <person name="Thang M."/>
        </authorList>
    </citation>
    <scope>NUCLEOTIDE SEQUENCE</scope>
</reference>
<feature type="compositionally biased region" description="Low complexity" evidence="1">
    <location>
        <begin position="438"/>
        <end position="447"/>
    </location>
</feature>
<evidence type="ECO:0000313" key="5">
    <source>
        <dbReference type="EMBL" id="CAL4789979.1"/>
    </source>
</evidence>
<feature type="region of interest" description="Disordered" evidence="1">
    <location>
        <begin position="832"/>
        <end position="866"/>
    </location>
</feature>
<feature type="transmembrane region" description="Helical" evidence="2">
    <location>
        <begin position="150"/>
        <end position="174"/>
    </location>
</feature>
<dbReference type="EMBL" id="CAMXCT020003135">
    <property type="protein sequence ID" value="CAL1156042.1"/>
    <property type="molecule type" value="Genomic_DNA"/>
</dbReference>
<evidence type="ECO:0000313" key="3">
    <source>
        <dbReference type="EMBL" id="CAI4002667.1"/>
    </source>
</evidence>
<evidence type="ECO:0000256" key="2">
    <source>
        <dbReference type="SAM" id="Phobius"/>
    </source>
</evidence>
<keyword evidence="6" id="KW-1185">Reference proteome</keyword>
<keyword evidence="2" id="KW-1133">Transmembrane helix</keyword>
<dbReference type="EMBL" id="CAMXCT010003135">
    <property type="protein sequence ID" value="CAI4002667.1"/>
    <property type="molecule type" value="Genomic_DNA"/>
</dbReference>
<proteinExistence type="predicted"/>
<feature type="compositionally biased region" description="Polar residues" evidence="1">
    <location>
        <begin position="746"/>
        <end position="756"/>
    </location>
</feature>
<comment type="caution">
    <text evidence="3">The sequence shown here is derived from an EMBL/GenBank/DDBJ whole genome shotgun (WGS) entry which is preliminary data.</text>
</comment>